<comment type="caution">
    <text evidence="1">The sequence shown here is derived from an EMBL/GenBank/DDBJ whole genome shotgun (WGS) entry which is preliminary data.</text>
</comment>
<evidence type="ECO:0000313" key="1">
    <source>
        <dbReference type="EMBL" id="TAJ45885.1"/>
    </source>
</evidence>
<keyword evidence="2" id="KW-1185">Reference proteome</keyword>
<dbReference type="SUPFAM" id="SSF64076">
    <property type="entry name" value="MTH938-like"/>
    <property type="match status" value="1"/>
</dbReference>
<evidence type="ECO:0000313" key="2">
    <source>
        <dbReference type="Proteomes" id="UP000292580"/>
    </source>
</evidence>
<proteinExistence type="predicted"/>
<dbReference type="EMBL" id="PGCL01000001">
    <property type="protein sequence ID" value="TAJ45885.1"/>
    <property type="molecule type" value="Genomic_DNA"/>
</dbReference>
<accession>A0A483CRV8</accession>
<reference evidence="1 2" key="1">
    <citation type="submission" date="2017-11" db="EMBL/GenBank/DDBJ databases">
        <title>Isolation and Characterization of Methanofollis Species from Methane Seep Offshore SW Taiwan.</title>
        <authorList>
            <person name="Teng N.-H."/>
            <person name="Lai M.-C."/>
            <person name="Chen S.-C."/>
        </authorList>
    </citation>
    <scope>NUCLEOTIDE SEQUENCE [LARGE SCALE GENOMIC DNA]</scope>
    <source>
        <strain evidence="1 2">FWC-SCC2</strain>
    </source>
</reference>
<dbReference type="AlphaFoldDB" id="A0A483CRV8"/>
<name>A0A483CRV8_9EURY</name>
<dbReference type="Gene3D" id="3.40.1230.10">
    <property type="entry name" value="MTH938-like"/>
    <property type="match status" value="1"/>
</dbReference>
<protein>
    <submittedName>
        <fullName evidence="1">Uncharacterized protein</fullName>
    </submittedName>
</protein>
<dbReference type="Proteomes" id="UP000292580">
    <property type="component" value="Unassembled WGS sequence"/>
</dbReference>
<dbReference type="OrthoDB" id="117324at2157"/>
<organism evidence="1 2">
    <name type="scientific">Methanofollis fontis</name>
    <dbReference type="NCBI Taxonomy" id="2052832"/>
    <lineage>
        <taxon>Archaea</taxon>
        <taxon>Methanobacteriati</taxon>
        <taxon>Methanobacteriota</taxon>
        <taxon>Stenosarchaea group</taxon>
        <taxon>Methanomicrobia</taxon>
        <taxon>Methanomicrobiales</taxon>
        <taxon>Methanomicrobiaceae</taxon>
        <taxon>Methanofollis</taxon>
    </lineage>
</organism>
<gene>
    <name evidence="1" type="ORF">CUJ86_03035</name>
</gene>
<dbReference type="InterPro" id="IPR036748">
    <property type="entry name" value="MTH938-like_sf"/>
</dbReference>
<sequence>MRWGTVDLHGEVYDYDVVVHTDGTVTKRKKKRSKHLKGEYGHTPLSRGELDLLITESPEVVYVGTGYEGALPITPDAREMLDAYSAVVAPTPEIVPLAEAEKRRFVAIIHVTC</sequence>